<evidence type="ECO:0000256" key="2">
    <source>
        <dbReference type="ARBA" id="ARBA00004167"/>
    </source>
</evidence>
<evidence type="ECO:0000256" key="16">
    <source>
        <dbReference type="ARBA" id="ARBA00024013"/>
    </source>
</evidence>
<keyword evidence="6" id="KW-0812">Transmembrane</keyword>
<evidence type="ECO:0000256" key="17">
    <source>
        <dbReference type="SAM" id="MobiDB-lite"/>
    </source>
</evidence>
<evidence type="ECO:0000313" key="20">
    <source>
        <dbReference type="EMBL" id="KAG0003329.1"/>
    </source>
</evidence>
<keyword evidence="9" id="KW-0378">Hydrolase</keyword>
<evidence type="ECO:0000256" key="15">
    <source>
        <dbReference type="ARBA" id="ARBA00023136"/>
    </source>
</evidence>
<feature type="domain" description="AIG1-type G" evidence="19">
    <location>
        <begin position="304"/>
        <end position="482"/>
    </location>
</feature>
<keyword evidence="18" id="KW-0732">Signal</keyword>
<keyword evidence="14" id="KW-0342">GTP-binding</keyword>
<keyword evidence="10" id="KW-1002">Plastid outer membrane</keyword>
<accession>A0A9P6MIK1</accession>
<dbReference type="Gene3D" id="3.40.50.300">
    <property type="entry name" value="P-loop containing nucleotide triphosphate hydrolases"/>
    <property type="match status" value="1"/>
</dbReference>
<dbReference type="Proteomes" id="UP000749646">
    <property type="component" value="Unassembled WGS sequence"/>
</dbReference>
<feature type="region of interest" description="Disordered" evidence="17">
    <location>
        <begin position="196"/>
        <end position="215"/>
    </location>
</feature>
<dbReference type="InterPro" id="IPR027417">
    <property type="entry name" value="P-loop_NTPase"/>
</dbReference>
<feature type="signal peptide" evidence="18">
    <location>
        <begin position="1"/>
        <end position="22"/>
    </location>
</feature>
<keyword evidence="13" id="KW-1133">Transmembrane helix</keyword>
<keyword evidence="21" id="KW-1185">Reference proteome</keyword>
<evidence type="ECO:0000256" key="10">
    <source>
        <dbReference type="ARBA" id="ARBA00022805"/>
    </source>
</evidence>
<reference evidence="20" key="1">
    <citation type="journal article" date="2020" name="Fungal Divers.">
        <title>Resolving the Mortierellaceae phylogeny through synthesis of multi-gene phylogenetics and phylogenomics.</title>
        <authorList>
            <person name="Vandepol N."/>
            <person name="Liber J."/>
            <person name="Desiro A."/>
            <person name="Na H."/>
            <person name="Kennedy M."/>
            <person name="Barry K."/>
            <person name="Grigoriev I.V."/>
            <person name="Miller A.N."/>
            <person name="O'Donnell K."/>
            <person name="Stajich J.E."/>
            <person name="Bonito G."/>
        </authorList>
    </citation>
    <scope>NUCLEOTIDE SEQUENCE</scope>
    <source>
        <strain evidence="20">MES-2147</strain>
    </source>
</reference>
<protein>
    <recommendedName>
        <fullName evidence="19">AIG1-type G domain-containing protein</fullName>
    </recommendedName>
</protein>
<evidence type="ECO:0000259" key="19">
    <source>
        <dbReference type="Pfam" id="PF04548"/>
    </source>
</evidence>
<dbReference type="GO" id="GO:0015031">
    <property type="term" value="P:protein transport"/>
    <property type="evidence" value="ECO:0007669"/>
    <property type="project" value="UniProtKB-KW"/>
</dbReference>
<evidence type="ECO:0000256" key="11">
    <source>
        <dbReference type="ARBA" id="ARBA00022842"/>
    </source>
</evidence>
<evidence type="ECO:0000256" key="5">
    <source>
        <dbReference type="ARBA" id="ARBA00022640"/>
    </source>
</evidence>
<dbReference type="PANTHER" id="PTHR10903:SF135">
    <property type="entry name" value="TRANSLOCASE OF CHLOROPLAST 120, CHLOROPLASTIC-RELATED"/>
    <property type="match status" value="1"/>
</dbReference>
<feature type="chain" id="PRO_5040212790" description="AIG1-type G domain-containing protein" evidence="18">
    <location>
        <begin position="23"/>
        <end position="572"/>
    </location>
</feature>
<evidence type="ECO:0000256" key="6">
    <source>
        <dbReference type="ARBA" id="ARBA00022692"/>
    </source>
</evidence>
<dbReference type="InterPro" id="IPR006703">
    <property type="entry name" value="G_AIG1"/>
</dbReference>
<proteinExistence type="predicted"/>
<evidence type="ECO:0000256" key="13">
    <source>
        <dbReference type="ARBA" id="ARBA00022989"/>
    </source>
</evidence>
<feature type="region of interest" description="Disordered" evidence="17">
    <location>
        <begin position="163"/>
        <end position="187"/>
    </location>
</feature>
<keyword evidence="5" id="KW-0934">Plastid</keyword>
<feature type="region of interest" description="Disordered" evidence="17">
    <location>
        <begin position="102"/>
        <end position="136"/>
    </location>
</feature>
<dbReference type="GO" id="GO:0016020">
    <property type="term" value="C:membrane"/>
    <property type="evidence" value="ECO:0007669"/>
    <property type="project" value="UniProtKB-SubCell"/>
</dbReference>
<dbReference type="SUPFAM" id="SSF52540">
    <property type="entry name" value="P-loop containing nucleoside triphosphate hydrolases"/>
    <property type="match status" value="1"/>
</dbReference>
<evidence type="ECO:0000256" key="18">
    <source>
        <dbReference type="SAM" id="SignalP"/>
    </source>
</evidence>
<evidence type="ECO:0000256" key="7">
    <source>
        <dbReference type="ARBA" id="ARBA00022723"/>
    </source>
</evidence>
<dbReference type="InterPro" id="IPR045058">
    <property type="entry name" value="GIMA/IAN/Toc"/>
</dbReference>
<keyword evidence="3" id="KW-0813">Transport</keyword>
<name>A0A9P6MIK1_9FUNG</name>
<gene>
    <name evidence="20" type="ORF">BGZ65_001805</name>
</gene>
<evidence type="ECO:0000256" key="4">
    <source>
        <dbReference type="ARBA" id="ARBA00022528"/>
    </source>
</evidence>
<keyword evidence="12" id="KW-0653">Protein transport</keyword>
<evidence type="ECO:0000256" key="8">
    <source>
        <dbReference type="ARBA" id="ARBA00022741"/>
    </source>
</evidence>
<keyword evidence="11" id="KW-0460">Magnesium</keyword>
<dbReference type="GO" id="GO:0005525">
    <property type="term" value="F:GTP binding"/>
    <property type="evidence" value="ECO:0007669"/>
    <property type="project" value="UniProtKB-KW"/>
</dbReference>
<evidence type="ECO:0000256" key="12">
    <source>
        <dbReference type="ARBA" id="ARBA00022927"/>
    </source>
</evidence>
<evidence type="ECO:0000313" key="21">
    <source>
        <dbReference type="Proteomes" id="UP000749646"/>
    </source>
</evidence>
<feature type="compositionally biased region" description="Low complexity" evidence="17">
    <location>
        <begin position="170"/>
        <end position="185"/>
    </location>
</feature>
<feature type="region of interest" description="Disordered" evidence="17">
    <location>
        <begin position="468"/>
        <end position="505"/>
    </location>
</feature>
<dbReference type="OrthoDB" id="8954335at2759"/>
<feature type="compositionally biased region" description="Low complexity" evidence="17">
    <location>
        <begin position="102"/>
        <end position="132"/>
    </location>
</feature>
<comment type="subcellular location">
    <subcellularLocation>
        <location evidence="2">Membrane</location>
        <topology evidence="2">Single-pass membrane protein</topology>
    </subcellularLocation>
    <subcellularLocation>
        <location evidence="16">Plastid</location>
        <location evidence="16">Chloroplast outer membrane</location>
    </subcellularLocation>
</comment>
<organism evidence="20 21">
    <name type="scientific">Modicella reniformis</name>
    <dbReference type="NCBI Taxonomy" id="1440133"/>
    <lineage>
        <taxon>Eukaryota</taxon>
        <taxon>Fungi</taxon>
        <taxon>Fungi incertae sedis</taxon>
        <taxon>Mucoromycota</taxon>
        <taxon>Mortierellomycotina</taxon>
        <taxon>Mortierellomycetes</taxon>
        <taxon>Mortierellales</taxon>
        <taxon>Mortierellaceae</taxon>
        <taxon>Modicella</taxon>
    </lineage>
</organism>
<evidence type="ECO:0000256" key="3">
    <source>
        <dbReference type="ARBA" id="ARBA00022448"/>
    </source>
</evidence>
<comment type="cofactor">
    <cofactor evidence="1">
        <name>Mg(2+)</name>
        <dbReference type="ChEBI" id="CHEBI:18420"/>
    </cofactor>
</comment>
<keyword evidence="7" id="KW-0479">Metal-binding</keyword>
<keyword evidence="8" id="KW-0547">Nucleotide-binding</keyword>
<dbReference type="PANTHER" id="PTHR10903">
    <property type="entry name" value="GTPASE, IMAP FAMILY MEMBER-RELATED"/>
    <property type="match status" value="1"/>
</dbReference>
<dbReference type="AlphaFoldDB" id="A0A9P6MIK1"/>
<dbReference type="GO" id="GO:0016787">
    <property type="term" value="F:hydrolase activity"/>
    <property type="evidence" value="ECO:0007669"/>
    <property type="project" value="UniProtKB-KW"/>
</dbReference>
<keyword evidence="4" id="KW-0150">Chloroplast</keyword>
<sequence length="572" mass="61003">MSPVLFSAAALLSSTAAPLAIAGMGQYQSGIIPIAYGSTTSPSSGTEDDGVTTSTGAFVSSPISYQPPSNLLSTISAIQPLNQASTEGCFQVQYVRTIVDEGSGTSTDTSTSTGTGIGTGSESSFQSRSGSSHANPARNSLLLQQRYQQQQLAQFREELDACNRETNSEPSLSSTGDTSGSPGSGVHTSVILAASSSDSPIHQEHIQGEHRRNGGERVTFEFSESNRLGSAVGYSKNGHPSGVNGGAGGHGPGHVAIGSGGGSTFFPTPLPRASTTLAASHLITHDVRRKTQSHIIDGAGPVMLMAIGKTGQGKSSLLNKIMGTSELKASASVRAVTKGIAERTGWGCFEDSRRVLVTLADTPGLADTEGDDEKNIPILKEYIKSVGKRLGVTAFLLVFKIDSGVDMILTILTTFDDIMRELPDFWDNVILVFTGCDFRRNVMNTKQFYHDEIQRQLEERFFKERYNQNNGANTGNTERRNQSSISQESTSMNGSSTTIQSDECSPSGSPIVSMVFLTCAEAPCGFSLGEKCDCKARTTFLNAGLKRLWYAVRNKKRWVLEEDEDEDGLGHS</sequence>
<evidence type="ECO:0000256" key="9">
    <source>
        <dbReference type="ARBA" id="ARBA00022801"/>
    </source>
</evidence>
<keyword evidence="15" id="KW-0472">Membrane</keyword>
<comment type="caution">
    <text evidence="20">The sequence shown here is derived from an EMBL/GenBank/DDBJ whole genome shotgun (WGS) entry which is preliminary data.</text>
</comment>
<evidence type="ECO:0000256" key="14">
    <source>
        <dbReference type="ARBA" id="ARBA00023134"/>
    </source>
</evidence>
<feature type="compositionally biased region" description="Basic and acidic residues" evidence="17">
    <location>
        <begin position="201"/>
        <end position="215"/>
    </location>
</feature>
<dbReference type="EMBL" id="JAAAHW010000359">
    <property type="protein sequence ID" value="KAG0003329.1"/>
    <property type="molecule type" value="Genomic_DNA"/>
</dbReference>
<dbReference type="GO" id="GO:0046872">
    <property type="term" value="F:metal ion binding"/>
    <property type="evidence" value="ECO:0007669"/>
    <property type="project" value="UniProtKB-KW"/>
</dbReference>
<evidence type="ECO:0000256" key="1">
    <source>
        <dbReference type="ARBA" id="ARBA00001946"/>
    </source>
</evidence>
<dbReference type="Pfam" id="PF04548">
    <property type="entry name" value="AIG1"/>
    <property type="match status" value="1"/>
</dbReference>